<feature type="region of interest" description="Disordered" evidence="1">
    <location>
        <begin position="130"/>
        <end position="149"/>
    </location>
</feature>
<protein>
    <submittedName>
        <fullName evidence="2">Uncharacterized protein</fullName>
    </submittedName>
</protein>
<feature type="region of interest" description="Disordered" evidence="1">
    <location>
        <begin position="161"/>
        <end position="220"/>
    </location>
</feature>
<name>A0A644ZNL1_9ZZZZ</name>
<comment type="caution">
    <text evidence="2">The sequence shown here is derived from an EMBL/GenBank/DDBJ whole genome shotgun (WGS) entry which is preliminary data.</text>
</comment>
<evidence type="ECO:0000256" key="1">
    <source>
        <dbReference type="SAM" id="MobiDB-lite"/>
    </source>
</evidence>
<reference evidence="2" key="1">
    <citation type="submission" date="2019-08" db="EMBL/GenBank/DDBJ databases">
        <authorList>
            <person name="Kucharzyk K."/>
            <person name="Murdoch R.W."/>
            <person name="Higgins S."/>
            <person name="Loffler F."/>
        </authorList>
    </citation>
    <scope>NUCLEOTIDE SEQUENCE</scope>
</reference>
<gene>
    <name evidence="2" type="ORF">SDC9_89097</name>
</gene>
<proteinExistence type="predicted"/>
<evidence type="ECO:0000313" key="2">
    <source>
        <dbReference type="EMBL" id="MPM42432.1"/>
    </source>
</evidence>
<feature type="compositionally biased region" description="Basic and acidic residues" evidence="1">
    <location>
        <begin position="161"/>
        <end position="173"/>
    </location>
</feature>
<feature type="compositionally biased region" description="Basic and acidic residues" evidence="1">
    <location>
        <begin position="130"/>
        <end position="141"/>
    </location>
</feature>
<organism evidence="2">
    <name type="scientific">bioreactor metagenome</name>
    <dbReference type="NCBI Taxonomy" id="1076179"/>
    <lineage>
        <taxon>unclassified sequences</taxon>
        <taxon>metagenomes</taxon>
        <taxon>ecological metagenomes</taxon>
    </lineage>
</organism>
<accession>A0A644ZNL1</accession>
<dbReference type="EMBL" id="VSSQ01009730">
    <property type="protein sequence ID" value="MPM42432.1"/>
    <property type="molecule type" value="Genomic_DNA"/>
</dbReference>
<dbReference type="AlphaFoldDB" id="A0A644ZNL1"/>
<sequence>MPVCVCLQQVPRQERRCRQLFTGHVDRVVQAEAEDPFPVGSSFGGFLFQQVGGHAGRFLRVGGGEAPAGDACEADADPAGDGGLFRVEGDEVHVHRDSGGMEELFGFPAREALAAEIHEHQVVVRAARNEAEAPGREDRGEPGGVLHGPPAVVPEVLRHGEPEGQGLSRHDLGDGATLDAGEDGLVDSGGEFLPAENVAAPGAPHGLRGGEGDEMGVGDGAGMNSRRHEACDMGHVHQEIGPDLSGDLREPGEVDDPGVGAPSGDDHLRPVFQGEPLGLVVVDPARLPVHAVAEGPEELSGDVHRRPVGQVSPVPEVHAEDDVTGLEHGHEHGEVRVHPGMGLDVGVLCSEEGPGPLDGEAFHHVDEPAAAMVPLSGVAFGVLVGEHRSLGFEDHLRDEVFRRDELDGEVLPCLFPLNRLGEFGVDKRYEIHGSSSASLGTIRFPLFPGVSFRRRAS</sequence>